<organism evidence="6 7">
    <name type="scientific">Lentilactobacillus kosonis</name>
    <dbReference type="NCBI Taxonomy" id="2810561"/>
    <lineage>
        <taxon>Bacteria</taxon>
        <taxon>Bacillati</taxon>
        <taxon>Bacillota</taxon>
        <taxon>Bacilli</taxon>
        <taxon>Lactobacillales</taxon>
        <taxon>Lactobacillaceae</taxon>
        <taxon>Lentilactobacillus</taxon>
    </lineage>
</organism>
<dbReference type="OrthoDB" id="9803913at2"/>
<dbReference type="SUPFAM" id="SSF52540">
    <property type="entry name" value="P-loop containing nucleoside triphosphate hydrolases"/>
    <property type="match status" value="1"/>
</dbReference>
<reference evidence="6 7" key="1">
    <citation type="submission" date="2017-11" db="EMBL/GenBank/DDBJ databases">
        <title>Draft Genome Sequence of Lactobacillus curieae NBRC 111893 isolated from Koso, a Japanese sugar-Vegetable Fermented Beverage.</title>
        <authorList>
            <person name="Chiou T.Y."/>
            <person name="Oshima K."/>
            <person name="Suda W."/>
            <person name="Hattori M."/>
            <person name="Takahashi T."/>
        </authorList>
    </citation>
    <scope>NUCLEOTIDE SEQUENCE [LARGE SCALE GENOMIC DNA]</scope>
    <source>
        <strain evidence="6 7">NBRC111893</strain>
    </source>
</reference>
<evidence type="ECO:0000256" key="4">
    <source>
        <dbReference type="ARBA" id="ARBA00038058"/>
    </source>
</evidence>
<evidence type="ECO:0000256" key="2">
    <source>
        <dbReference type="ARBA" id="ARBA00022801"/>
    </source>
</evidence>
<dbReference type="InterPro" id="IPR014013">
    <property type="entry name" value="Helic_SF1/SF2_ATP-bd_DinG/Rad3"/>
</dbReference>
<dbReference type="GO" id="GO:0003678">
    <property type="term" value="F:DNA helicase activity"/>
    <property type="evidence" value="ECO:0007669"/>
    <property type="project" value="TreeGrafter"/>
</dbReference>
<proteinExistence type="inferred from homology"/>
<dbReference type="GO" id="GO:0006139">
    <property type="term" value="P:nucleobase-containing compound metabolic process"/>
    <property type="evidence" value="ECO:0007669"/>
    <property type="project" value="InterPro"/>
</dbReference>
<dbReference type="EMBL" id="BEXA01000002">
    <property type="protein sequence ID" value="GAY73007.1"/>
    <property type="molecule type" value="Genomic_DNA"/>
</dbReference>
<keyword evidence="1" id="KW-0547">Nucleotide-binding</keyword>
<evidence type="ECO:0000259" key="5">
    <source>
        <dbReference type="PROSITE" id="PS51193"/>
    </source>
</evidence>
<keyword evidence="2" id="KW-0378">Hydrolase</keyword>
<name>A0A401FKY9_9LACO</name>
<dbReference type="GO" id="GO:0016818">
    <property type="term" value="F:hydrolase activity, acting on acid anhydrides, in phosphorus-containing anhydrides"/>
    <property type="evidence" value="ECO:0007669"/>
    <property type="project" value="InterPro"/>
</dbReference>
<dbReference type="PANTHER" id="PTHR11472:SF34">
    <property type="entry name" value="REGULATOR OF TELOMERE ELONGATION HELICASE 1"/>
    <property type="match status" value="1"/>
</dbReference>
<keyword evidence="7" id="KW-1185">Reference proteome</keyword>
<keyword evidence="3" id="KW-0067">ATP-binding</keyword>
<dbReference type="AlphaFoldDB" id="A0A401FKY9"/>
<evidence type="ECO:0000313" key="7">
    <source>
        <dbReference type="Proteomes" id="UP000286974"/>
    </source>
</evidence>
<protein>
    <submittedName>
        <fullName evidence="6">DinG family ATP-dependent helicase YoaA</fullName>
    </submittedName>
</protein>
<dbReference type="Proteomes" id="UP000286974">
    <property type="component" value="Unassembled WGS sequence"/>
</dbReference>
<feature type="domain" description="Helicase ATP-binding" evidence="5">
    <location>
        <begin position="1"/>
        <end position="267"/>
    </location>
</feature>
<accession>A0A401FKY9</accession>
<dbReference type="RefSeq" id="WP_125008170.1">
    <property type="nucleotide sequence ID" value="NZ_BEXA01000002.1"/>
</dbReference>
<gene>
    <name evidence="6" type="ORF">NBRC111893_1153</name>
</gene>
<dbReference type="InterPro" id="IPR006555">
    <property type="entry name" value="ATP-dep_Helicase_C"/>
</dbReference>
<comment type="similarity">
    <text evidence="4">Belongs to the helicase family. DinG subfamily.</text>
</comment>
<dbReference type="Pfam" id="PF00270">
    <property type="entry name" value="DEAD"/>
    <property type="match status" value="1"/>
</dbReference>
<dbReference type="PANTHER" id="PTHR11472">
    <property type="entry name" value="DNA REPAIR DEAD HELICASE RAD3/XP-D SUBFAMILY MEMBER"/>
    <property type="match status" value="1"/>
</dbReference>
<dbReference type="InterPro" id="IPR027417">
    <property type="entry name" value="P-loop_NTPase"/>
</dbReference>
<evidence type="ECO:0000256" key="3">
    <source>
        <dbReference type="ARBA" id="ARBA00022840"/>
    </source>
</evidence>
<sequence length="681" mass="77961">MESRPQQNTMMNMIYNNYADSSQREPKNLIIEAPTGIGKSLGYCLPFAYLTGERQVVISTATNYLQQQLKDQTIPMINESLPFNTSTVIMKGSRHYIDLSRFKQLLYNAEAHPHNIFLKAQILIWLTMTKTGDLDELHLNGDQNSLLESINHLNAQELNKDNPFYGDDFLRFNIQNSKRANFLIVNHNYLLSNWQSFAQMTNKPYLCVDETHQFLGVVRSENKQQLVLGNLLADFDRSSMGLRYSLTDELFTNNQALNNLKQKIVWLLSSTRASVNETFSTIFSQVIANANYKRANTELHVNIGSNNRSRYLDLLTNLKNEIEPQIKKLGKLSKKLRRELTVDNQTIAESDKQMISSWLGQLTRLITDLGDLAMMINLYINHFEEQVFWITVKDISNYESLAFNCALFETNRYLKKTIYDNFMQPTFTGATIFSSRKAKYIFDTLGLDRSETVSKRLKSDFKANDNAMMFLVDSYPDDQEVSSDQYFKYLSSSIQRIYKNSPRQTMVLFNSLDAIRKTYQFMAEDGFTETHNVLAQGVNGTANKISRTFGQQEPAILLGAGTFWSGVNFPGDLLETLIIAQLPFDVPSDPYNSALYQRARANKQNPFYSISLPNATLKMRQGIGRLLRTKDDIGTVFVLDSRVVSKHYGSIMMANMDSTIPIESGSLDESILRMLSFYEKH</sequence>
<evidence type="ECO:0000256" key="1">
    <source>
        <dbReference type="ARBA" id="ARBA00022741"/>
    </source>
</evidence>
<dbReference type="PROSITE" id="PS51193">
    <property type="entry name" value="HELICASE_ATP_BIND_2"/>
    <property type="match status" value="1"/>
</dbReference>
<keyword evidence="6" id="KW-0347">Helicase</keyword>
<dbReference type="Pfam" id="PF13307">
    <property type="entry name" value="Helicase_C_2"/>
    <property type="match status" value="1"/>
</dbReference>
<dbReference type="GO" id="GO:0003676">
    <property type="term" value="F:nucleic acid binding"/>
    <property type="evidence" value="ECO:0007669"/>
    <property type="project" value="InterPro"/>
</dbReference>
<comment type="caution">
    <text evidence="6">The sequence shown here is derived from an EMBL/GenBank/DDBJ whole genome shotgun (WGS) entry which is preliminary data.</text>
</comment>
<dbReference type="InterPro" id="IPR045028">
    <property type="entry name" value="DinG/Rad3-like"/>
</dbReference>
<dbReference type="SMART" id="SM00491">
    <property type="entry name" value="HELICc2"/>
    <property type="match status" value="1"/>
</dbReference>
<dbReference type="InterPro" id="IPR011545">
    <property type="entry name" value="DEAD/DEAH_box_helicase_dom"/>
</dbReference>
<evidence type="ECO:0000313" key="6">
    <source>
        <dbReference type="EMBL" id="GAY73007.1"/>
    </source>
</evidence>
<dbReference type="GO" id="GO:0005524">
    <property type="term" value="F:ATP binding"/>
    <property type="evidence" value="ECO:0007669"/>
    <property type="project" value="UniProtKB-KW"/>
</dbReference>
<dbReference type="Gene3D" id="3.40.50.300">
    <property type="entry name" value="P-loop containing nucleotide triphosphate hydrolases"/>
    <property type="match status" value="2"/>
</dbReference>